<dbReference type="GeneID" id="37169797"/>
<reference evidence="1 2" key="1">
    <citation type="submission" date="2018-02" db="EMBL/GenBank/DDBJ databases">
        <title>The genomes of Aspergillus section Nigri reveals drivers in fungal speciation.</title>
        <authorList>
            <consortium name="DOE Joint Genome Institute"/>
            <person name="Vesth T.C."/>
            <person name="Nybo J."/>
            <person name="Theobald S."/>
            <person name="Brandl J."/>
            <person name="Frisvad J.C."/>
            <person name="Nielsen K.F."/>
            <person name="Lyhne E.K."/>
            <person name="Kogle M.E."/>
            <person name="Kuo A."/>
            <person name="Riley R."/>
            <person name="Clum A."/>
            <person name="Nolan M."/>
            <person name="Lipzen A."/>
            <person name="Salamov A."/>
            <person name="Henrissat B."/>
            <person name="Wiebenga A."/>
            <person name="De vries R.P."/>
            <person name="Grigoriev I.V."/>
            <person name="Mortensen U.H."/>
            <person name="Andersen M.R."/>
            <person name="Baker S.E."/>
        </authorList>
    </citation>
    <scope>NUCLEOTIDE SEQUENCE [LARGE SCALE GENOMIC DNA]</scope>
    <source>
        <strain evidence="1 2">CBS 114.51</strain>
    </source>
</reference>
<keyword evidence="2" id="KW-1185">Reference proteome</keyword>
<proteinExistence type="predicted"/>
<dbReference type="Proteomes" id="UP000249497">
    <property type="component" value="Unassembled WGS sequence"/>
</dbReference>
<evidence type="ECO:0000313" key="2">
    <source>
        <dbReference type="Proteomes" id="UP000249497"/>
    </source>
</evidence>
<gene>
    <name evidence="1" type="ORF">BO86DRAFT_131385</name>
</gene>
<sequence>MKRDEETCLSTPLWLRWRGTGILDPGGSCRLHALERHLKPHDWWSKGMGLQPAARRFFRLPFGQTMAYLLRPWSPQNLRGGRTASGMARDGRQGERVGEGLARWTVPTSSKYSVRFLSNLDSLPAPNILRRSDPRQMWSQINMCSGKYIQLSSSSTDLCSAAIEIQAWPRSFRFALI</sequence>
<organism evidence="1 2">
    <name type="scientific">Aspergillus japonicus CBS 114.51</name>
    <dbReference type="NCBI Taxonomy" id="1448312"/>
    <lineage>
        <taxon>Eukaryota</taxon>
        <taxon>Fungi</taxon>
        <taxon>Dikarya</taxon>
        <taxon>Ascomycota</taxon>
        <taxon>Pezizomycotina</taxon>
        <taxon>Eurotiomycetes</taxon>
        <taxon>Eurotiomycetidae</taxon>
        <taxon>Eurotiales</taxon>
        <taxon>Aspergillaceae</taxon>
        <taxon>Aspergillus</taxon>
        <taxon>Aspergillus subgen. Circumdati</taxon>
    </lineage>
</organism>
<protein>
    <submittedName>
        <fullName evidence="1">Uncharacterized protein</fullName>
    </submittedName>
</protein>
<dbReference type="RefSeq" id="XP_025526160.1">
    <property type="nucleotide sequence ID" value="XM_025666105.1"/>
</dbReference>
<dbReference type="AlphaFoldDB" id="A0A8T8WWL1"/>
<evidence type="ECO:0000313" key="1">
    <source>
        <dbReference type="EMBL" id="RAH80266.1"/>
    </source>
</evidence>
<name>A0A8T8WWL1_ASPJA</name>
<dbReference type="EMBL" id="KZ824805">
    <property type="protein sequence ID" value="RAH80266.1"/>
    <property type="molecule type" value="Genomic_DNA"/>
</dbReference>
<accession>A0A8T8WWL1</accession>